<dbReference type="OrthoDB" id="916581at2"/>
<comment type="similarity">
    <text evidence="2">Belongs to the outer membrane factor (OMF) (TC 1.B.17) family.</text>
</comment>
<name>A0A2U8QVR5_9FLAO</name>
<keyword evidence="3" id="KW-0813">Transport</keyword>
<sequence>MWSERQEYSHSIKTYSLNTLTSIFFIVFADSALNAQEKQKISLQKALEIAKENNLVVKKGLLLQLITEEEIREKEELRLPEVDFHSLYSRITNLTEFKGGFLKDKAVTRTIPEIYDISSSLRMPVYSGNKINNLVKKAKQEHEISKIVLEKAENDVQLQVVASYLGIYKMMELQKIINENIEEERERLKEVSSFKKHGTVTKDEVLRAELQLSERQLDSMNNEKNIDIVLHDLKTILQFPENTEITIDTTDLLQEDAFLDLEYYHQLALQNEDVRIAEQEVEIKKTEVQLAKAGFYPNISFFGNYNLRYPNYMFFPPDPYLYSLGQVGFEATFNISGLYKNKSRVQLAKAKMEMQENERNRVKDEMSDRVFKQFTEYKEITDKFKVTDKAVVLATENYRIVKLKYLNQLALVTEMVDADNALIQAKFNQIATRIDAVMKHYELLHTTGQLAK</sequence>
<evidence type="ECO:0000313" key="10">
    <source>
        <dbReference type="Proteomes" id="UP000245429"/>
    </source>
</evidence>
<comment type="subcellular location">
    <subcellularLocation>
        <location evidence="1">Cell outer membrane</location>
    </subcellularLocation>
</comment>
<evidence type="ECO:0000256" key="7">
    <source>
        <dbReference type="ARBA" id="ARBA00023237"/>
    </source>
</evidence>
<keyword evidence="10" id="KW-1185">Reference proteome</keyword>
<keyword evidence="5" id="KW-0812">Transmembrane</keyword>
<feature type="coiled-coil region" evidence="8">
    <location>
        <begin position="135"/>
        <end position="223"/>
    </location>
</feature>
<evidence type="ECO:0000256" key="8">
    <source>
        <dbReference type="SAM" id="Coils"/>
    </source>
</evidence>
<evidence type="ECO:0000313" key="9">
    <source>
        <dbReference type="EMBL" id="AWM13885.1"/>
    </source>
</evidence>
<dbReference type="EMBL" id="CP029463">
    <property type="protein sequence ID" value="AWM13885.1"/>
    <property type="molecule type" value="Genomic_DNA"/>
</dbReference>
<organism evidence="9 10">
    <name type="scientific">Flavobacterium sediminis</name>
    <dbReference type="NCBI Taxonomy" id="2201181"/>
    <lineage>
        <taxon>Bacteria</taxon>
        <taxon>Pseudomonadati</taxon>
        <taxon>Bacteroidota</taxon>
        <taxon>Flavobacteriia</taxon>
        <taxon>Flavobacteriales</taxon>
        <taxon>Flavobacteriaceae</taxon>
        <taxon>Flavobacterium</taxon>
    </lineage>
</organism>
<accession>A0A2U8QVR5</accession>
<dbReference type="PANTHER" id="PTHR30026:SF20">
    <property type="entry name" value="OUTER MEMBRANE PROTEIN TOLC"/>
    <property type="match status" value="1"/>
</dbReference>
<dbReference type="GO" id="GO:0015562">
    <property type="term" value="F:efflux transmembrane transporter activity"/>
    <property type="evidence" value="ECO:0007669"/>
    <property type="project" value="InterPro"/>
</dbReference>
<dbReference type="GO" id="GO:0015288">
    <property type="term" value="F:porin activity"/>
    <property type="evidence" value="ECO:0007669"/>
    <property type="project" value="TreeGrafter"/>
</dbReference>
<keyword evidence="7" id="KW-0998">Cell outer membrane</keyword>
<gene>
    <name evidence="9" type="ORF">DI487_08430</name>
</gene>
<evidence type="ECO:0000256" key="5">
    <source>
        <dbReference type="ARBA" id="ARBA00022692"/>
    </source>
</evidence>
<dbReference type="PANTHER" id="PTHR30026">
    <property type="entry name" value="OUTER MEMBRANE PROTEIN TOLC"/>
    <property type="match status" value="1"/>
</dbReference>
<evidence type="ECO:0000256" key="6">
    <source>
        <dbReference type="ARBA" id="ARBA00023136"/>
    </source>
</evidence>
<dbReference type="InterPro" id="IPR003423">
    <property type="entry name" value="OMP_efflux"/>
</dbReference>
<dbReference type="InterPro" id="IPR051906">
    <property type="entry name" value="TolC-like"/>
</dbReference>
<dbReference type="Proteomes" id="UP000245429">
    <property type="component" value="Chromosome"/>
</dbReference>
<dbReference type="Pfam" id="PF02321">
    <property type="entry name" value="OEP"/>
    <property type="match status" value="1"/>
</dbReference>
<dbReference type="GO" id="GO:1990281">
    <property type="term" value="C:efflux pump complex"/>
    <property type="evidence" value="ECO:0007669"/>
    <property type="project" value="TreeGrafter"/>
</dbReference>
<keyword evidence="8" id="KW-0175">Coiled coil</keyword>
<dbReference type="Gene3D" id="1.20.1600.10">
    <property type="entry name" value="Outer membrane efflux proteins (OEP)"/>
    <property type="match status" value="1"/>
</dbReference>
<reference evidence="9 10" key="1">
    <citation type="submission" date="2018-05" db="EMBL/GenBank/DDBJ databases">
        <title>Flavobacterium sp. MEBiC07310.</title>
        <authorList>
            <person name="Baek K."/>
        </authorList>
    </citation>
    <scope>NUCLEOTIDE SEQUENCE [LARGE SCALE GENOMIC DNA]</scope>
    <source>
        <strain evidence="9 10">MEBiC07310</strain>
    </source>
</reference>
<dbReference type="RefSeq" id="WP_109569252.1">
    <property type="nucleotide sequence ID" value="NZ_CP029463.1"/>
</dbReference>
<evidence type="ECO:0000256" key="2">
    <source>
        <dbReference type="ARBA" id="ARBA00007613"/>
    </source>
</evidence>
<dbReference type="AlphaFoldDB" id="A0A2U8QVR5"/>
<evidence type="ECO:0000256" key="4">
    <source>
        <dbReference type="ARBA" id="ARBA00022452"/>
    </source>
</evidence>
<dbReference type="GO" id="GO:0009279">
    <property type="term" value="C:cell outer membrane"/>
    <property type="evidence" value="ECO:0007669"/>
    <property type="project" value="UniProtKB-SubCell"/>
</dbReference>
<keyword evidence="4" id="KW-1134">Transmembrane beta strand</keyword>
<evidence type="ECO:0000256" key="1">
    <source>
        <dbReference type="ARBA" id="ARBA00004442"/>
    </source>
</evidence>
<keyword evidence="6" id="KW-0472">Membrane</keyword>
<proteinExistence type="inferred from homology"/>
<evidence type="ECO:0000256" key="3">
    <source>
        <dbReference type="ARBA" id="ARBA00022448"/>
    </source>
</evidence>
<dbReference type="KEGG" id="fse:DI487_08430"/>
<protein>
    <submittedName>
        <fullName evidence="9">TolC family protein</fullName>
    </submittedName>
</protein>
<dbReference type="SUPFAM" id="SSF56954">
    <property type="entry name" value="Outer membrane efflux proteins (OEP)"/>
    <property type="match status" value="1"/>
</dbReference>